<dbReference type="AlphaFoldDB" id="A0AAD5AH67"/>
<keyword evidence="3" id="KW-1185">Reference proteome</keyword>
<feature type="transmembrane region" description="Helical" evidence="1">
    <location>
        <begin position="121"/>
        <end position="140"/>
    </location>
</feature>
<keyword evidence="1" id="KW-1133">Transmembrane helix</keyword>
<feature type="transmembrane region" description="Helical" evidence="1">
    <location>
        <begin position="65"/>
        <end position="90"/>
    </location>
</feature>
<proteinExistence type="predicted"/>
<name>A0AAD5AH67_SILAS</name>
<gene>
    <name evidence="2" type="ORF">C0J50_0395</name>
</gene>
<evidence type="ECO:0000313" key="3">
    <source>
        <dbReference type="Proteomes" id="UP001205998"/>
    </source>
</evidence>
<organism evidence="2 3">
    <name type="scientific">Silurus asotus</name>
    <name type="common">Amur catfish</name>
    <name type="synonym">Parasilurus asotus</name>
    <dbReference type="NCBI Taxonomy" id="30991"/>
    <lineage>
        <taxon>Eukaryota</taxon>
        <taxon>Metazoa</taxon>
        <taxon>Chordata</taxon>
        <taxon>Craniata</taxon>
        <taxon>Vertebrata</taxon>
        <taxon>Euteleostomi</taxon>
        <taxon>Actinopterygii</taxon>
        <taxon>Neopterygii</taxon>
        <taxon>Teleostei</taxon>
        <taxon>Ostariophysi</taxon>
        <taxon>Siluriformes</taxon>
        <taxon>Siluridae</taxon>
        <taxon>Silurus</taxon>
    </lineage>
</organism>
<evidence type="ECO:0000313" key="2">
    <source>
        <dbReference type="EMBL" id="KAI5615714.1"/>
    </source>
</evidence>
<protein>
    <submittedName>
        <fullName evidence="2">Uncharacterized protein</fullName>
    </submittedName>
</protein>
<dbReference type="Proteomes" id="UP001205998">
    <property type="component" value="Unassembled WGS sequence"/>
</dbReference>
<keyword evidence="1" id="KW-0812">Transmembrane</keyword>
<reference evidence="2" key="1">
    <citation type="submission" date="2018-07" db="EMBL/GenBank/DDBJ databases">
        <title>Comparative genomics of catfishes provides insights into carnivory and benthic adaptation.</title>
        <authorList>
            <person name="Zhang Y."/>
            <person name="Wang D."/>
            <person name="Peng Z."/>
            <person name="Zheng S."/>
            <person name="Shao F."/>
            <person name="Tao W."/>
        </authorList>
    </citation>
    <scope>NUCLEOTIDE SEQUENCE</scope>
    <source>
        <strain evidence="2">Chongqing</strain>
    </source>
</reference>
<feature type="transmembrane region" description="Helical" evidence="1">
    <location>
        <begin position="6"/>
        <end position="24"/>
    </location>
</feature>
<accession>A0AAD5AH67</accession>
<evidence type="ECO:0000256" key="1">
    <source>
        <dbReference type="SAM" id="Phobius"/>
    </source>
</evidence>
<dbReference type="EMBL" id="MU554589">
    <property type="protein sequence ID" value="KAI5615714.1"/>
    <property type="molecule type" value="Genomic_DNA"/>
</dbReference>
<keyword evidence="1" id="KW-0472">Membrane</keyword>
<sequence length="177" mass="19589">MDLLYTLAALCYSAVLLSSSSFLVDFIGIRFTRPRLVVSLHISTGAYLDYLTWKCQAFIKNVCKILIKGQVAAVMCGAVLVVSGACLYVIKENVQKGRTSLVWSTTSAPPGGMSTLPGESFYIEILALFFSLMASIFSYICSPESLVPTQFYSVEHEDRERECLITEPGPDDDEWDD</sequence>
<comment type="caution">
    <text evidence="2">The sequence shown here is derived from an EMBL/GenBank/DDBJ whole genome shotgun (WGS) entry which is preliminary data.</text>
</comment>